<dbReference type="RefSeq" id="XP_046012960.1">
    <property type="nucleotide sequence ID" value="XM_046156785.1"/>
</dbReference>
<evidence type="ECO:0008006" key="4">
    <source>
        <dbReference type="Google" id="ProtNLM"/>
    </source>
</evidence>
<evidence type="ECO:0000313" key="2">
    <source>
        <dbReference type="EMBL" id="KAH7031280.1"/>
    </source>
</evidence>
<evidence type="ECO:0000256" key="1">
    <source>
        <dbReference type="SAM" id="MobiDB-lite"/>
    </source>
</evidence>
<dbReference type="OrthoDB" id="3877279at2759"/>
<dbReference type="Gene3D" id="1.10.472.10">
    <property type="entry name" value="Cyclin-like"/>
    <property type="match status" value="1"/>
</dbReference>
<evidence type="ECO:0000313" key="3">
    <source>
        <dbReference type="Proteomes" id="UP000756346"/>
    </source>
</evidence>
<reference evidence="2" key="1">
    <citation type="journal article" date="2021" name="Nat. Commun.">
        <title>Genetic determinants of endophytism in the Arabidopsis root mycobiome.</title>
        <authorList>
            <person name="Mesny F."/>
            <person name="Miyauchi S."/>
            <person name="Thiergart T."/>
            <person name="Pickel B."/>
            <person name="Atanasova L."/>
            <person name="Karlsson M."/>
            <person name="Huettel B."/>
            <person name="Barry K.W."/>
            <person name="Haridas S."/>
            <person name="Chen C."/>
            <person name="Bauer D."/>
            <person name="Andreopoulos W."/>
            <person name="Pangilinan J."/>
            <person name="LaButti K."/>
            <person name="Riley R."/>
            <person name="Lipzen A."/>
            <person name="Clum A."/>
            <person name="Drula E."/>
            <person name="Henrissat B."/>
            <person name="Kohler A."/>
            <person name="Grigoriev I.V."/>
            <person name="Martin F.M."/>
            <person name="Hacquard S."/>
        </authorList>
    </citation>
    <scope>NUCLEOTIDE SEQUENCE</scope>
    <source>
        <strain evidence="2">MPI-CAGE-CH-0230</strain>
    </source>
</reference>
<name>A0A9P9BQX0_9PEZI</name>
<proteinExistence type="predicted"/>
<sequence length="335" mass="36775">MGHNKSFSVSHEDDDFEFDEAYFRTFYKPLSNLPTPPLSSRNSSAGPPSPVFAHDVAPEDINAEFIGPAAHLARMLPPSASFIEPSVAVLQGMLARARVSMDIIALAVCILDSLKSKFSRRWRVSFPLSAPTNKRHTLSGPVQAQHIDSVLPEVIALGALMIATKFVEDMQEPTRYFASVWGQNQWTCEQINFTERCIMESLDYRIMPLWSEDYIKQARHDIEMARREFVDEISMASKSRTEHNQGSTAPGRPGLLRENSIRHGKSMSAGHAVSGAGFSITPAETPKLESPSTFTATAVHTPHHEISLAAACKVVQSPGHAPAGDYFSASLPDNA</sequence>
<dbReference type="EMBL" id="JAGTJQ010000005">
    <property type="protein sequence ID" value="KAH7031280.1"/>
    <property type="molecule type" value="Genomic_DNA"/>
</dbReference>
<dbReference type="SUPFAM" id="SSF47954">
    <property type="entry name" value="Cyclin-like"/>
    <property type="match status" value="1"/>
</dbReference>
<gene>
    <name evidence="2" type="ORF">B0I36DRAFT_349373</name>
</gene>
<dbReference type="AlphaFoldDB" id="A0A9P9BQX0"/>
<organism evidence="2 3">
    <name type="scientific">Microdochium trichocladiopsis</name>
    <dbReference type="NCBI Taxonomy" id="1682393"/>
    <lineage>
        <taxon>Eukaryota</taxon>
        <taxon>Fungi</taxon>
        <taxon>Dikarya</taxon>
        <taxon>Ascomycota</taxon>
        <taxon>Pezizomycotina</taxon>
        <taxon>Sordariomycetes</taxon>
        <taxon>Xylariomycetidae</taxon>
        <taxon>Xylariales</taxon>
        <taxon>Microdochiaceae</taxon>
        <taxon>Microdochium</taxon>
    </lineage>
</organism>
<protein>
    <recommendedName>
        <fullName evidence="4">Cyclin N-terminal domain-containing protein</fullName>
    </recommendedName>
</protein>
<dbReference type="InterPro" id="IPR036915">
    <property type="entry name" value="Cyclin-like_sf"/>
</dbReference>
<comment type="caution">
    <text evidence="2">The sequence shown here is derived from an EMBL/GenBank/DDBJ whole genome shotgun (WGS) entry which is preliminary data.</text>
</comment>
<feature type="region of interest" description="Disordered" evidence="1">
    <location>
        <begin position="236"/>
        <end position="292"/>
    </location>
</feature>
<accession>A0A9P9BQX0</accession>
<keyword evidence="3" id="KW-1185">Reference proteome</keyword>
<dbReference type="Proteomes" id="UP000756346">
    <property type="component" value="Unassembled WGS sequence"/>
</dbReference>
<dbReference type="GeneID" id="70186331"/>